<feature type="binding site" evidence="7">
    <location>
        <position position="77"/>
    </location>
    <ligand>
        <name>(6S)-5-formyl-5,6,7,8-tetrahydrofolate</name>
        <dbReference type="ChEBI" id="CHEBI:57457"/>
    </ligand>
</feature>
<evidence type="ECO:0000256" key="1">
    <source>
        <dbReference type="ARBA" id="ARBA00011043"/>
    </source>
</evidence>
<evidence type="ECO:0000256" key="2">
    <source>
        <dbReference type="ARBA" id="ARBA00022694"/>
    </source>
</evidence>
<feature type="binding site" evidence="7">
    <location>
        <position position="117"/>
    </location>
    <ligand>
        <name>(6S)-5-formyl-5,6,7,8-tetrahydrofolate</name>
        <dbReference type="ChEBI" id="CHEBI:57457"/>
    </ligand>
</feature>
<dbReference type="InterPro" id="IPR025867">
    <property type="entry name" value="MnmE_helical"/>
</dbReference>
<evidence type="ECO:0000259" key="9">
    <source>
        <dbReference type="Pfam" id="PF10396"/>
    </source>
</evidence>
<gene>
    <name evidence="7 11" type="primary">mnmE</name>
    <name evidence="7" type="synonym">trmE</name>
    <name evidence="11" type="ORF">GRI99_02610</name>
</gene>
<keyword evidence="12" id="KW-1185">Reference proteome</keyword>
<dbReference type="SUPFAM" id="SSF103025">
    <property type="entry name" value="Folate-binding domain"/>
    <property type="match status" value="1"/>
</dbReference>
<dbReference type="InterPro" id="IPR018948">
    <property type="entry name" value="GTP-bd_TrmE_N"/>
</dbReference>
<dbReference type="RefSeq" id="WP_160770432.1">
    <property type="nucleotide sequence ID" value="NZ_WTYV01000001.1"/>
</dbReference>
<dbReference type="NCBIfam" id="NF003661">
    <property type="entry name" value="PRK05291.1-3"/>
    <property type="match status" value="1"/>
</dbReference>
<dbReference type="Gene3D" id="3.40.50.300">
    <property type="entry name" value="P-loop containing nucleotide triphosphate hydrolases"/>
    <property type="match status" value="1"/>
</dbReference>
<dbReference type="CDD" id="cd14858">
    <property type="entry name" value="TrmE_N"/>
    <property type="match status" value="1"/>
</dbReference>
<keyword evidence="5 7" id="KW-0630">Potassium</keyword>
<keyword evidence="7" id="KW-0963">Cytoplasm</keyword>
<feature type="binding site" evidence="7">
    <location>
        <position position="20"/>
    </location>
    <ligand>
        <name>(6S)-5-formyl-5,6,7,8-tetrahydrofolate</name>
        <dbReference type="ChEBI" id="CHEBI:57457"/>
    </ligand>
</feature>
<dbReference type="Gene3D" id="1.20.120.430">
    <property type="entry name" value="tRNA modification GTPase MnmE domain 2"/>
    <property type="match status" value="1"/>
</dbReference>
<dbReference type="GO" id="GO:0046872">
    <property type="term" value="F:metal ion binding"/>
    <property type="evidence" value="ECO:0007669"/>
    <property type="project" value="UniProtKB-KW"/>
</dbReference>
<feature type="domain" description="MnmE helical" evidence="10">
    <location>
        <begin position="120"/>
        <end position="422"/>
    </location>
</feature>
<sequence length="425" mass="44931">MDTIFALSSGAPPAGIAVIRISGPQSSSALQALAGRVPPPRRASRAWLKDADGTALDDGLILFFPGPATATGEDLAELHLHGGRAVVQAVEQALGTLPGLRRAQAGEFTRRAFANGRIDLAEAEGLADLLSAETELQRRLALANAGGVLSRKVEAWRERLLGLSAWVEALLDFDDEDDVDSADAAKLAGEVSGLSDDLRAALAAPAAEPMREGFRVALAGPPNAGKSTLFNALLESEAAIVAPQAGTTRDVLLRPVAIGGVPFSLVDMAGLHDRADDAIETAGIVRAGDEIARADLVLWLGPEGQGPDGVWEIAAQIDRPDHPGKTNARHRISAMTGAGMDELRRDLVDHARALLPKPGDLALNRRQRDLLTLAMRDLEAASKQTDLLMLAEHLRQARVAFDALLGRTSTEDVLDTLFGRFCIGK</sequence>
<dbReference type="PANTHER" id="PTHR42714">
    <property type="entry name" value="TRNA MODIFICATION GTPASE GTPBP3"/>
    <property type="match status" value="1"/>
</dbReference>
<dbReference type="OrthoDB" id="9805918at2"/>
<dbReference type="EC" id="3.6.-.-" evidence="7"/>
<evidence type="ECO:0000259" key="8">
    <source>
        <dbReference type="Pfam" id="PF01926"/>
    </source>
</evidence>
<dbReference type="PANTHER" id="PTHR42714:SF2">
    <property type="entry name" value="TRNA MODIFICATION GTPASE GTPBP3, MITOCHONDRIAL"/>
    <property type="match status" value="1"/>
</dbReference>
<keyword evidence="6 7" id="KW-0342">GTP-binding</keyword>
<keyword evidence="7" id="KW-0460">Magnesium</keyword>
<dbReference type="EMBL" id="WTYV01000001">
    <property type="protein sequence ID" value="MXO70523.1"/>
    <property type="molecule type" value="Genomic_DNA"/>
</dbReference>
<dbReference type="AlphaFoldDB" id="A0A844YXQ5"/>
<dbReference type="InterPro" id="IPR006073">
    <property type="entry name" value="GTP-bd"/>
</dbReference>
<dbReference type="NCBIfam" id="TIGR00231">
    <property type="entry name" value="small_GTP"/>
    <property type="match status" value="1"/>
</dbReference>
<comment type="subcellular location">
    <subcellularLocation>
        <location evidence="7">Cytoplasm</location>
    </subcellularLocation>
</comment>
<dbReference type="Proteomes" id="UP000466966">
    <property type="component" value="Unassembled WGS sequence"/>
</dbReference>
<feature type="binding site" evidence="7">
    <location>
        <position position="425"/>
    </location>
    <ligand>
        <name>(6S)-5-formyl-5,6,7,8-tetrahydrofolate</name>
        <dbReference type="ChEBI" id="CHEBI:57457"/>
    </ligand>
</feature>
<dbReference type="InterPro" id="IPR005225">
    <property type="entry name" value="Small_GTP-bd"/>
</dbReference>
<dbReference type="InterPro" id="IPR004520">
    <property type="entry name" value="GTPase_MnmE"/>
</dbReference>
<evidence type="ECO:0000256" key="4">
    <source>
        <dbReference type="ARBA" id="ARBA00022801"/>
    </source>
</evidence>
<name>A0A844YXQ5_9SPHN</name>
<feature type="binding site" evidence="7">
    <location>
        <position position="248"/>
    </location>
    <ligand>
        <name>Mg(2+)</name>
        <dbReference type="ChEBI" id="CHEBI:18420"/>
    </ligand>
</feature>
<dbReference type="SUPFAM" id="SSF116878">
    <property type="entry name" value="TrmE connector domain"/>
    <property type="match status" value="1"/>
</dbReference>
<dbReference type="SUPFAM" id="SSF52540">
    <property type="entry name" value="P-loop containing nucleoside triphosphate hydrolases"/>
    <property type="match status" value="1"/>
</dbReference>
<evidence type="ECO:0000256" key="3">
    <source>
        <dbReference type="ARBA" id="ARBA00022741"/>
    </source>
</evidence>
<evidence type="ECO:0000259" key="10">
    <source>
        <dbReference type="Pfam" id="PF12631"/>
    </source>
</evidence>
<dbReference type="InterPro" id="IPR027417">
    <property type="entry name" value="P-loop_NTPase"/>
</dbReference>
<dbReference type="PRINTS" id="PR00326">
    <property type="entry name" value="GTP1OBG"/>
</dbReference>
<evidence type="ECO:0000256" key="7">
    <source>
        <dbReference type="HAMAP-Rule" id="MF_00379"/>
    </source>
</evidence>
<keyword evidence="4 7" id="KW-0378">Hydrolase</keyword>
<dbReference type="Pfam" id="PF01926">
    <property type="entry name" value="MMR_HSR1"/>
    <property type="match status" value="1"/>
</dbReference>
<dbReference type="InterPro" id="IPR027266">
    <property type="entry name" value="TrmE/GcvT-like"/>
</dbReference>
<feature type="domain" description="G" evidence="8">
    <location>
        <begin position="215"/>
        <end position="301"/>
    </location>
</feature>
<protein>
    <recommendedName>
        <fullName evidence="7">tRNA modification GTPase MnmE</fullName>
        <ecNumber evidence="7">3.6.-.-</ecNumber>
    </recommendedName>
</protein>
<feature type="binding site" evidence="7">
    <location>
        <begin position="223"/>
        <end position="228"/>
    </location>
    <ligand>
        <name>GTP</name>
        <dbReference type="ChEBI" id="CHEBI:37565"/>
    </ligand>
</feature>
<dbReference type="Pfam" id="PF10396">
    <property type="entry name" value="TrmE_N"/>
    <property type="match status" value="1"/>
</dbReference>
<evidence type="ECO:0000313" key="11">
    <source>
        <dbReference type="EMBL" id="MXO70523.1"/>
    </source>
</evidence>
<dbReference type="GO" id="GO:0030488">
    <property type="term" value="P:tRNA methylation"/>
    <property type="evidence" value="ECO:0007669"/>
    <property type="project" value="TreeGrafter"/>
</dbReference>
<dbReference type="InterPro" id="IPR031168">
    <property type="entry name" value="G_TrmE"/>
</dbReference>
<dbReference type="Pfam" id="PF12631">
    <property type="entry name" value="MnmE_helical"/>
    <property type="match status" value="1"/>
</dbReference>
<dbReference type="FunFam" id="3.30.1360.120:FF:000007">
    <property type="entry name" value="tRNA modification GTPase GTPBP3, mitochondrial"/>
    <property type="match status" value="1"/>
</dbReference>
<keyword evidence="3 7" id="KW-0547">Nucleotide-binding</keyword>
<evidence type="ECO:0000256" key="5">
    <source>
        <dbReference type="ARBA" id="ARBA00022958"/>
    </source>
</evidence>
<dbReference type="Gene3D" id="3.30.1360.120">
    <property type="entry name" value="Probable tRNA modification gtpase trme, domain 1"/>
    <property type="match status" value="1"/>
</dbReference>
<dbReference type="GO" id="GO:0003924">
    <property type="term" value="F:GTPase activity"/>
    <property type="evidence" value="ECO:0007669"/>
    <property type="project" value="UniProtKB-UniRule"/>
</dbReference>
<comment type="caution">
    <text evidence="7">Lacks conserved residue(s) required for the propagation of feature annotation.</text>
</comment>
<comment type="function">
    <text evidence="7">Exhibits a very high intrinsic GTPase hydrolysis rate. Involved in the addition of a carboxymethylaminomethyl (cmnm) group at the wobble position (U34) of certain tRNAs, forming tRNA-cmnm(5)s(2)U34.</text>
</comment>
<feature type="binding site" evidence="7">
    <location>
        <position position="227"/>
    </location>
    <ligand>
        <name>Mg(2+)</name>
        <dbReference type="ChEBI" id="CHEBI:18420"/>
    </ligand>
</feature>
<feature type="binding site" evidence="7">
    <location>
        <begin position="242"/>
        <end position="248"/>
    </location>
    <ligand>
        <name>GTP</name>
        <dbReference type="ChEBI" id="CHEBI:37565"/>
    </ligand>
</feature>
<comment type="caution">
    <text evidence="11">The sequence shown here is derived from an EMBL/GenBank/DDBJ whole genome shotgun (WGS) entry which is preliminary data.</text>
</comment>
<dbReference type="GO" id="GO:0005737">
    <property type="term" value="C:cytoplasm"/>
    <property type="evidence" value="ECO:0007669"/>
    <property type="project" value="UniProtKB-SubCell"/>
</dbReference>
<feature type="domain" description="GTP-binding protein TrmE N-terminal" evidence="9">
    <location>
        <begin position="3"/>
        <end position="117"/>
    </location>
</feature>
<dbReference type="GO" id="GO:0002098">
    <property type="term" value="P:tRNA wobble uridine modification"/>
    <property type="evidence" value="ECO:0007669"/>
    <property type="project" value="TreeGrafter"/>
</dbReference>
<dbReference type="InterPro" id="IPR027368">
    <property type="entry name" value="MnmE_dom2"/>
</dbReference>
<keyword evidence="7" id="KW-0479">Metal-binding</keyword>
<comment type="similarity">
    <text evidence="1 7">Belongs to the TRAFAC class TrmE-Era-EngA-EngB-Septin-like GTPase superfamily. TrmE GTPase family.</text>
</comment>
<dbReference type="HAMAP" id="MF_00379">
    <property type="entry name" value="GTPase_MnmE"/>
    <property type="match status" value="1"/>
</dbReference>
<dbReference type="CDD" id="cd04164">
    <property type="entry name" value="trmE"/>
    <property type="match status" value="1"/>
</dbReference>
<organism evidence="11 12">
    <name type="scientific">Alteraurantiacibacter buctensis</name>
    <dbReference type="NCBI Taxonomy" id="1503981"/>
    <lineage>
        <taxon>Bacteria</taxon>
        <taxon>Pseudomonadati</taxon>
        <taxon>Pseudomonadota</taxon>
        <taxon>Alphaproteobacteria</taxon>
        <taxon>Sphingomonadales</taxon>
        <taxon>Erythrobacteraceae</taxon>
        <taxon>Alteraurantiacibacter</taxon>
    </lineage>
</organism>
<evidence type="ECO:0000313" key="12">
    <source>
        <dbReference type="Proteomes" id="UP000466966"/>
    </source>
</evidence>
<dbReference type="GO" id="GO:0005525">
    <property type="term" value="F:GTP binding"/>
    <property type="evidence" value="ECO:0007669"/>
    <property type="project" value="UniProtKB-UniRule"/>
</dbReference>
<accession>A0A844YXQ5</accession>
<proteinExistence type="inferred from homology"/>
<comment type="subunit">
    <text evidence="7">Homodimer. Heterotetramer of two MnmE and two MnmG subunits.</text>
</comment>
<comment type="cofactor">
    <cofactor evidence="7">
        <name>K(+)</name>
        <dbReference type="ChEBI" id="CHEBI:29103"/>
    </cofactor>
    <text evidence="7">Binds 1 potassium ion per subunit.</text>
</comment>
<keyword evidence="2 7" id="KW-0819">tRNA processing</keyword>
<reference evidence="11 12" key="1">
    <citation type="submission" date="2019-12" db="EMBL/GenBank/DDBJ databases">
        <title>Genomic-based taxomic classification of the family Erythrobacteraceae.</title>
        <authorList>
            <person name="Xu L."/>
        </authorList>
    </citation>
    <scope>NUCLEOTIDE SEQUENCE [LARGE SCALE GENOMIC DNA]</scope>
    <source>
        <strain evidence="11 12">M0322</strain>
    </source>
</reference>
<evidence type="ECO:0000256" key="6">
    <source>
        <dbReference type="ARBA" id="ARBA00023134"/>
    </source>
</evidence>